<proteinExistence type="predicted"/>
<keyword evidence="1" id="KW-0812">Transmembrane</keyword>
<name>S7RMM2_GLOTA</name>
<dbReference type="AlphaFoldDB" id="S7RMM2"/>
<keyword evidence="1" id="KW-1133">Transmembrane helix</keyword>
<dbReference type="RefSeq" id="XP_007865747.1">
    <property type="nucleotide sequence ID" value="XM_007867556.1"/>
</dbReference>
<reference evidence="2 3" key="1">
    <citation type="journal article" date="2012" name="Science">
        <title>The Paleozoic origin of enzymatic lignin decomposition reconstructed from 31 fungal genomes.</title>
        <authorList>
            <person name="Floudas D."/>
            <person name="Binder M."/>
            <person name="Riley R."/>
            <person name="Barry K."/>
            <person name="Blanchette R.A."/>
            <person name="Henrissat B."/>
            <person name="Martinez A.T."/>
            <person name="Otillar R."/>
            <person name="Spatafora J.W."/>
            <person name="Yadav J.S."/>
            <person name="Aerts A."/>
            <person name="Benoit I."/>
            <person name="Boyd A."/>
            <person name="Carlson A."/>
            <person name="Copeland A."/>
            <person name="Coutinho P.M."/>
            <person name="de Vries R.P."/>
            <person name="Ferreira P."/>
            <person name="Findley K."/>
            <person name="Foster B."/>
            <person name="Gaskell J."/>
            <person name="Glotzer D."/>
            <person name="Gorecki P."/>
            <person name="Heitman J."/>
            <person name="Hesse C."/>
            <person name="Hori C."/>
            <person name="Igarashi K."/>
            <person name="Jurgens J.A."/>
            <person name="Kallen N."/>
            <person name="Kersten P."/>
            <person name="Kohler A."/>
            <person name="Kuees U."/>
            <person name="Kumar T.K.A."/>
            <person name="Kuo A."/>
            <person name="LaButti K."/>
            <person name="Larrondo L.F."/>
            <person name="Lindquist E."/>
            <person name="Ling A."/>
            <person name="Lombard V."/>
            <person name="Lucas S."/>
            <person name="Lundell T."/>
            <person name="Martin R."/>
            <person name="McLaughlin D.J."/>
            <person name="Morgenstern I."/>
            <person name="Morin E."/>
            <person name="Murat C."/>
            <person name="Nagy L.G."/>
            <person name="Nolan M."/>
            <person name="Ohm R.A."/>
            <person name="Patyshakuliyeva A."/>
            <person name="Rokas A."/>
            <person name="Ruiz-Duenas F.J."/>
            <person name="Sabat G."/>
            <person name="Salamov A."/>
            <person name="Samejima M."/>
            <person name="Schmutz J."/>
            <person name="Slot J.C."/>
            <person name="St John F."/>
            <person name="Stenlid J."/>
            <person name="Sun H."/>
            <person name="Sun S."/>
            <person name="Syed K."/>
            <person name="Tsang A."/>
            <person name="Wiebenga A."/>
            <person name="Young D."/>
            <person name="Pisabarro A."/>
            <person name="Eastwood D.C."/>
            <person name="Martin F."/>
            <person name="Cullen D."/>
            <person name="Grigoriev I.V."/>
            <person name="Hibbett D.S."/>
        </authorList>
    </citation>
    <scope>NUCLEOTIDE SEQUENCE [LARGE SCALE GENOMIC DNA]</scope>
    <source>
        <strain evidence="2 3">ATCC 11539</strain>
    </source>
</reference>
<sequence length="212" mass="24327">MAPLQYPLPLDKLARREELIIWLTWVLFCTLANGIPLDMPRRINLPNNLGAFVGLLVHLQKVGFPSHWIADFIATILADDITTNIRPYLERLPIPITEVRRREEHRKTDLLPWHADFEVIIASCPQALPFSLRLPSAFPTFADIRTYKATGLKVVDTRKHKFVRYWAKLASPHVAVVGLLFYKPSPEYEAEDIAHQIGLVLKEDALPRCRFS</sequence>
<keyword evidence="3" id="KW-1185">Reference proteome</keyword>
<dbReference type="EMBL" id="KB469301">
    <property type="protein sequence ID" value="EPQ55700.1"/>
    <property type="molecule type" value="Genomic_DNA"/>
</dbReference>
<protein>
    <submittedName>
        <fullName evidence="2">Uncharacterized protein</fullName>
    </submittedName>
</protein>
<dbReference type="eggNOG" id="ENOG502S1W1">
    <property type="taxonomic scope" value="Eukaryota"/>
</dbReference>
<gene>
    <name evidence="2" type="ORF">GLOTRDRAFT_138516</name>
</gene>
<evidence type="ECO:0000313" key="3">
    <source>
        <dbReference type="Proteomes" id="UP000030669"/>
    </source>
</evidence>
<evidence type="ECO:0000256" key="1">
    <source>
        <dbReference type="SAM" id="Phobius"/>
    </source>
</evidence>
<dbReference type="KEGG" id="gtr:GLOTRDRAFT_138516"/>
<keyword evidence="1" id="KW-0472">Membrane</keyword>
<evidence type="ECO:0000313" key="2">
    <source>
        <dbReference type="EMBL" id="EPQ55700.1"/>
    </source>
</evidence>
<accession>S7RMM2</accession>
<dbReference type="Proteomes" id="UP000030669">
    <property type="component" value="Unassembled WGS sequence"/>
</dbReference>
<dbReference type="HOGENOM" id="CLU_1299835_0_0_1"/>
<dbReference type="STRING" id="670483.S7RMM2"/>
<organism evidence="2 3">
    <name type="scientific">Gloeophyllum trabeum (strain ATCC 11539 / FP-39264 / Madison 617)</name>
    <name type="common">Brown rot fungus</name>
    <dbReference type="NCBI Taxonomy" id="670483"/>
    <lineage>
        <taxon>Eukaryota</taxon>
        <taxon>Fungi</taxon>
        <taxon>Dikarya</taxon>
        <taxon>Basidiomycota</taxon>
        <taxon>Agaricomycotina</taxon>
        <taxon>Agaricomycetes</taxon>
        <taxon>Gloeophyllales</taxon>
        <taxon>Gloeophyllaceae</taxon>
        <taxon>Gloeophyllum</taxon>
    </lineage>
</organism>
<dbReference type="OrthoDB" id="2423701at2759"/>
<feature type="transmembrane region" description="Helical" evidence="1">
    <location>
        <begin position="20"/>
        <end position="37"/>
    </location>
</feature>
<dbReference type="GeneID" id="19304009"/>